<dbReference type="EMBL" id="JAOZYC010000203">
    <property type="protein sequence ID" value="MEB8343914.1"/>
    <property type="molecule type" value="Genomic_DNA"/>
</dbReference>
<dbReference type="InterPro" id="IPR020559">
    <property type="entry name" value="PRibGlycinamide_synth_CS"/>
</dbReference>
<name>A0ABU6FIN2_9ACTN</name>
<comment type="caution">
    <text evidence="1">The sequence shown here is derived from an EMBL/GenBank/DDBJ whole genome shotgun (WGS) entry which is preliminary data.</text>
</comment>
<protein>
    <submittedName>
        <fullName evidence="1">Uncharacterized protein</fullName>
    </submittedName>
</protein>
<accession>A0ABU6FIN2</accession>
<gene>
    <name evidence="1" type="ORF">OKJ99_41215</name>
</gene>
<reference evidence="1 2" key="1">
    <citation type="submission" date="2022-10" db="EMBL/GenBank/DDBJ databases">
        <authorList>
            <person name="Xie J."/>
            <person name="Shen N."/>
        </authorList>
    </citation>
    <scope>NUCLEOTIDE SEQUENCE [LARGE SCALE GENOMIC DNA]</scope>
    <source>
        <strain evidence="1 2">YIM65594</strain>
    </source>
</reference>
<dbReference type="Proteomes" id="UP001354931">
    <property type="component" value="Unassembled WGS sequence"/>
</dbReference>
<sequence>MATRGDSYEAIMARLRQEMPSLAEQLDQEVRHGRMVSEKDLRQEGRYDERASRLAETELPPLGKSDVSVIPYTEDERFELVRDSLLTLAETMFATRSSALKVAMERAMEPEIRFGDPELEVLSRINLPEETERANIALRTVRGLLADDRDPHPEIS</sequence>
<evidence type="ECO:0000313" key="1">
    <source>
        <dbReference type="EMBL" id="MEB8343914.1"/>
    </source>
</evidence>
<organism evidence="1 2">
    <name type="scientific">Streptomyces endophyticus</name>
    <dbReference type="NCBI Taxonomy" id="714166"/>
    <lineage>
        <taxon>Bacteria</taxon>
        <taxon>Bacillati</taxon>
        <taxon>Actinomycetota</taxon>
        <taxon>Actinomycetes</taxon>
        <taxon>Kitasatosporales</taxon>
        <taxon>Streptomycetaceae</taxon>
        <taxon>Streptomyces</taxon>
    </lineage>
</organism>
<dbReference type="PROSITE" id="PS00184">
    <property type="entry name" value="GARS"/>
    <property type="match status" value="1"/>
</dbReference>
<dbReference type="RefSeq" id="WP_326023699.1">
    <property type="nucleotide sequence ID" value="NZ_JAOZYC010000203.1"/>
</dbReference>
<evidence type="ECO:0000313" key="2">
    <source>
        <dbReference type="Proteomes" id="UP001354931"/>
    </source>
</evidence>
<proteinExistence type="predicted"/>
<keyword evidence="2" id="KW-1185">Reference proteome</keyword>